<proteinExistence type="predicted"/>
<dbReference type="AlphaFoldDB" id="A0A4D7B3T1"/>
<dbReference type="Proteomes" id="UP000298781">
    <property type="component" value="Chromosome"/>
</dbReference>
<organism evidence="1 2">
    <name type="scientific">Phreatobacter stygius</name>
    <dbReference type="NCBI Taxonomy" id="1940610"/>
    <lineage>
        <taxon>Bacteria</taxon>
        <taxon>Pseudomonadati</taxon>
        <taxon>Pseudomonadota</taxon>
        <taxon>Alphaproteobacteria</taxon>
        <taxon>Hyphomicrobiales</taxon>
        <taxon>Phreatobacteraceae</taxon>
        <taxon>Phreatobacter</taxon>
    </lineage>
</organism>
<protein>
    <submittedName>
        <fullName evidence="1">Uncharacterized protein</fullName>
    </submittedName>
</protein>
<gene>
    <name evidence="1" type="ORF">E8M01_30335</name>
</gene>
<dbReference type="InterPro" id="IPR014710">
    <property type="entry name" value="RmlC-like_jellyroll"/>
</dbReference>
<reference evidence="1 2" key="1">
    <citation type="submission" date="2019-04" db="EMBL/GenBank/DDBJ databases">
        <title>Phreatobacter aquaticus sp. nov.</title>
        <authorList>
            <person name="Choi A."/>
        </authorList>
    </citation>
    <scope>NUCLEOTIDE SEQUENCE [LARGE SCALE GENOMIC DNA]</scope>
    <source>
        <strain evidence="1 2">KCTC 52518</strain>
    </source>
</reference>
<dbReference type="EMBL" id="CP039690">
    <property type="protein sequence ID" value="QCI68154.1"/>
    <property type="molecule type" value="Genomic_DNA"/>
</dbReference>
<accession>A0A4D7B3T1</accession>
<sequence>MFHSSDPRATLGAAPKASAKAASEFAGAEYARFYAQEPQEQGDFGRTWYARGQNFIVGHSEMAAGGVLARQGQVDEYCIIIPDAATRVQVKTPSEAIDIPGFSIVFVPPGDSTVTVATGGRIALLFSTQSADLNAKCSNAASYATRHPNLPPFQPWPEPPAGWRVRHYSLEIKGEQGRFGRIFRCTTLMVNFLDPRVGLRDITKLSPHHHDDFEQGSYVIDGAFVHDIRWPWTPDMNVWREDQHELLAAPSLTVIPPPSIHTSRSVLPGFNQMIDIFSPPRVDFSEKPGWVLNADDYPMPAKA</sequence>
<dbReference type="Gene3D" id="2.60.120.10">
    <property type="entry name" value="Jelly Rolls"/>
    <property type="match status" value="1"/>
</dbReference>
<keyword evidence="2" id="KW-1185">Reference proteome</keyword>
<dbReference type="OrthoDB" id="8882910at2"/>
<name>A0A4D7B3T1_9HYPH</name>
<dbReference type="RefSeq" id="WP_136963573.1">
    <property type="nucleotide sequence ID" value="NZ_CP039690.1"/>
</dbReference>
<dbReference type="KEGG" id="pstg:E8M01_30335"/>
<evidence type="ECO:0000313" key="1">
    <source>
        <dbReference type="EMBL" id="QCI68154.1"/>
    </source>
</evidence>
<evidence type="ECO:0000313" key="2">
    <source>
        <dbReference type="Proteomes" id="UP000298781"/>
    </source>
</evidence>